<keyword evidence="1" id="KW-0472">Membrane</keyword>
<dbReference type="Proteomes" id="UP001611415">
    <property type="component" value="Unassembled WGS sequence"/>
</dbReference>
<evidence type="ECO:0000256" key="1">
    <source>
        <dbReference type="SAM" id="Phobius"/>
    </source>
</evidence>
<evidence type="ECO:0000313" key="2">
    <source>
        <dbReference type="EMBL" id="MFI2477831.1"/>
    </source>
</evidence>
<comment type="caution">
    <text evidence="2">The sequence shown here is derived from an EMBL/GenBank/DDBJ whole genome shotgun (WGS) entry which is preliminary data.</text>
</comment>
<keyword evidence="3" id="KW-1185">Reference proteome</keyword>
<protein>
    <submittedName>
        <fullName evidence="2">Uncharacterized protein</fullName>
    </submittedName>
</protein>
<gene>
    <name evidence="2" type="ORF">ACH49W_31065</name>
</gene>
<dbReference type="EMBL" id="JBIRYO010000029">
    <property type="protein sequence ID" value="MFI2477831.1"/>
    <property type="molecule type" value="Genomic_DNA"/>
</dbReference>
<feature type="transmembrane region" description="Helical" evidence="1">
    <location>
        <begin position="29"/>
        <end position="49"/>
    </location>
</feature>
<organism evidence="2 3">
    <name type="scientific">Nocardia xishanensis</name>
    <dbReference type="NCBI Taxonomy" id="238964"/>
    <lineage>
        <taxon>Bacteria</taxon>
        <taxon>Bacillati</taxon>
        <taxon>Actinomycetota</taxon>
        <taxon>Actinomycetes</taxon>
        <taxon>Mycobacteriales</taxon>
        <taxon>Nocardiaceae</taxon>
        <taxon>Nocardia</taxon>
    </lineage>
</organism>
<dbReference type="RefSeq" id="WP_397095226.1">
    <property type="nucleotide sequence ID" value="NZ_JBIRYO010000029.1"/>
</dbReference>
<keyword evidence="1" id="KW-1133">Transmembrane helix</keyword>
<accession>A0ABW7X9L9</accession>
<proteinExistence type="predicted"/>
<name>A0ABW7X9L9_9NOCA</name>
<feature type="transmembrane region" description="Helical" evidence="1">
    <location>
        <begin position="69"/>
        <end position="94"/>
    </location>
</feature>
<sequence>MGVQHWQGGEGERPPAAVWILKPTYPRRIVLGMAVASSTLCVLVAVKMVRGFSEPVIAVPGWIANMATIWLLGCVLWLIGTIGWISMCEGAYLLRRVIVLPVVRGPISGGGNGQAPYGE</sequence>
<reference evidence="2 3" key="1">
    <citation type="submission" date="2024-10" db="EMBL/GenBank/DDBJ databases">
        <title>The Natural Products Discovery Center: Release of the First 8490 Sequenced Strains for Exploring Actinobacteria Biosynthetic Diversity.</title>
        <authorList>
            <person name="Kalkreuter E."/>
            <person name="Kautsar S.A."/>
            <person name="Yang D."/>
            <person name="Bader C.D."/>
            <person name="Teijaro C.N."/>
            <person name="Fluegel L."/>
            <person name="Davis C.M."/>
            <person name="Simpson J.R."/>
            <person name="Lauterbach L."/>
            <person name="Steele A.D."/>
            <person name="Gui C."/>
            <person name="Meng S."/>
            <person name="Li G."/>
            <person name="Viehrig K."/>
            <person name="Ye F."/>
            <person name="Su P."/>
            <person name="Kiefer A.F."/>
            <person name="Nichols A."/>
            <person name="Cepeda A.J."/>
            <person name="Yan W."/>
            <person name="Fan B."/>
            <person name="Jiang Y."/>
            <person name="Adhikari A."/>
            <person name="Zheng C.-J."/>
            <person name="Schuster L."/>
            <person name="Cowan T.M."/>
            <person name="Smanski M.J."/>
            <person name="Chevrette M.G."/>
            <person name="De Carvalho L.P.S."/>
            <person name="Shen B."/>
        </authorList>
    </citation>
    <scope>NUCLEOTIDE SEQUENCE [LARGE SCALE GENOMIC DNA]</scope>
    <source>
        <strain evidence="2 3">NPDC019275</strain>
    </source>
</reference>
<evidence type="ECO:0000313" key="3">
    <source>
        <dbReference type="Proteomes" id="UP001611415"/>
    </source>
</evidence>
<keyword evidence="1" id="KW-0812">Transmembrane</keyword>